<dbReference type="PANTHER" id="PTHR46579:SF1">
    <property type="entry name" value="F5_8 TYPE C DOMAIN-CONTAINING PROTEIN"/>
    <property type="match status" value="1"/>
</dbReference>
<evidence type="ECO:0008006" key="6">
    <source>
        <dbReference type="Google" id="ProtNLM"/>
    </source>
</evidence>
<dbReference type="AlphaFoldDB" id="A0A815LC22"/>
<gene>
    <name evidence="3" type="ORF">FNK824_LOCUS24184</name>
    <name evidence="4" type="ORF">JBS370_LOCUS26319</name>
    <name evidence="2" type="ORF">SEV965_LOCUS31460</name>
    <name evidence="1" type="ORF">ZHD862_LOCUS32110</name>
</gene>
<dbReference type="EMBL" id="CAJNOT010003388">
    <property type="protein sequence ID" value="CAF1380901.1"/>
    <property type="molecule type" value="Genomic_DNA"/>
</dbReference>
<dbReference type="EMBL" id="CAJOBE010005314">
    <property type="protein sequence ID" value="CAF3968310.1"/>
    <property type="molecule type" value="Genomic_DNA"/>
</dbReference>
<accession>A0A815LC22</accession>
<evidence type="ECO:0000313" key="1">
    <source>
        <dbReference type="EMBL" id="CAF1380901.1"/>
    </source>
</evidence>
<dbReference type="PANTHER" id="PTHR46579">
    <property type="entry name" value="F5/8 TYPE C DOMAIN-CONTAINING PROTEIN-RELATED"/>
    <property type="match status" value="1"/>
</dbReference>
<organism evidence="2 5">
    <name type="scientific">Rotaria sordida</name>
    <dbReference type="NCBI Taxonomy" id="392033"/>
    <lineage>
        <taxon>Eukaryota</taxon>
        <taxon>Metazoa</taxon>
        <taxon>Spiralia</taxon>
        <taxon>Gnathifera</taxon>
        <taxon>Rotifera</taxon>
        <taxon>Eurotatoria</taxon>
        <taxon>Bdelloidea</taxon>
        <taxon>Philodinida</taxon>
        <taxon>Philodinidae</taxon>
        <taxon>Rotaria</taxon>
    </lineage>
</organism>
<name>A0A815LC22_9BILA</name>
<comment type="caution">
    <text evidence="2">The sequence shown here is derived from an EMBL/GenBank/DDBJ whole genome shotgun (WGS) entry which is preliminary data.</text>
</comment>
<dbReference type="Proteomes" id="UP000663836">
    <property type="component" value="Unassembled WGS sequence"/>
</dbReference>
<dbReference type="Proteomes" id="UP000663874">
    <property type="component" value="Unassembled WGS sequence"/>
</dbReference>
<evidence type="ECO:0000313" key="3">
    <source>
        <dbReference type="EMBL" id="CAF3968310.1"/>
    </source>
</evidence>
<sequence length="569" mass="63538">MSSVRKRISRFNQRLAQSYRRHVAVQSVFDTLSNAGAHVSAAVPSSSLFSPSDIPFSSHSLPLPNIPSLSPSNRNRSCSTSSCSSIQSENSFNSNNNSTCSIDDDDFNSINIDVTGDVNTPSSSDFKLEDTAKPLTSQEIAVLLVELRYRHSLTRSCITNICELLQLLRVPNAPLNFANIESLILCPHRSTTFPSKSVICPSCFKQSSNSKMCTSTPNCDSQFSFVRVPTTNYIFALEPQIRSIIERNPIMKRKDNKQVLSDITDGLAYKKILEMEPQPFLSLLMNSDGGIVKATSTSVWLTTFVINELPRKLRFLPENVVIGMLTIGGMKPKKNEMSEIMSNMVNELVRLQEGMAVCFHHDNENNSEKITKIFLLACTCDKPATSLLLNHKESTGFYGCIYCTIKGRSVEAGGTTIRSFAFNSKEKIILRSNETYDKAITFFGNNNKLPNSDKVLSKEASTAYLQGLKGSCTLRQLSHFDVYKSFLCDTLHNLYLGATAKMLKLLLSKPSSKTGITDVMSVHNRIDIVAKTFNTMSYPSTTYRRPRDIRLFKKFKGNELRIFLLFGYS</sequence>
<protein>
    <recommendedName>
        <fullName evidence="6">DUF4806 domain-containing protein</fullName>
    </recommendedName>
</protein>
<dbReference type="Proteomes" id="UP000663889">
    <property type="component" value="Unassembled WGS sequence"/>
</dbReference>
<dbReference type="EMBL" id="CAJNOU010003637">
    <property type="protein sequence ID" value="CAF1401379.1"/>
    <property type="molecule type" value="Genomic_DNA"/>
</dbReference>
<evidence type="ECO:0000313" key="5">
    <source>
        <dbReference type="Proteomes" id="UP000663889"/>
    </source>
</evidence>
<dbReference type="EMBL" id="CAJOBD010004619">
    <property type="protein sequence ID" value="CAF4001810.1"/>
    <property type="molecule type" value="Genomic_DNA"/>
</dbReference>
<reference evidence="2" key="1">
    <citation type="submission" date="2021-02" db="EMBL/GenBank/DDBJ databases">
        <authorList>
            <person name="Nowell W R."/>
        </authorList>
    </citation>
    <scope>NUCLEOTIDE SEQUENCE</scope>
</reference>
<proteinExistence type="predicted"/>
<dbReference type="Proteomes" id="UP000663864">
    <property type="component" value="Unassembled WGS sequence"/>
</dbReference>
<evidence type="ECO:0000313" key="4">
    <source>
        <dbReference type="EMBL" id="CAF4001810.1"/>
    </source>
</evidence>
<evidence type="ECO:0000313" key="2">
    <source>
        <dbReference type="EMBL" id="CAF1401379.1"/>
    </source>
</evidence>